<protein>
    <submittedName>
        <fullName evidence="1">Uncharacterized protein</fullName>
    </submittedName>
</protein>
<gene>
    <name evidence="1" type="ORF">V7S43_011511</name>
</gene>
<dbReference type="EMBL" id="JBIMZQ010000027">
    <property type="protein sequence ID" value="KAL3663625.1"/>
    <property type="molecule type" value="Genomic_DNA"/>
</dbReference>
<keyword evidence="2" id="KW-1185">Reference proteome</keyword>
<accession>A0ABD3FDQ6</accession>
<reference evidence="1 2" key="1">
    <citation type="submission" date="2024-09" db="EMBL/GenBank/DDBJ databases">
        <title>Genome sequencing and assembly of Phytophthora oleae, isolate VK10A, causative agent of rot of olive drupes.</title>
        <authorList>
            <person name="Conti Taguali S."/>
            <person name="Riolo M."/>
            <person name="La Spada F."/>
            <person name="Cacciola S.O."/>
            <person name="Dionisio G."/>
        </authorList>
    </citation>
    <scope>NUCLEOTIDE SEQUENCE [LARGE SCALE GENOMIC DNA]</scope>
    <source>
        <strain evidence="1 2">VK10A</strain>
    </source>
</reference>
<dbReference type="Proteomes" id="UP001632037">
    <property type="component" value="Unassembled WGS sequence"/>
</dbReference>
<name>A0ABD3FDQ6_9STRA</name>
<dbReference type="AlphaFoldDB" id="A0ABD3FDQ6"/>
<comment type="caution">
    <text evidence="1">The sequence shown here is derived from an EMBL/GenBank/DDBJ whole genome shotgun (WGS) entry which is preliminary data.</text>
</comment>
<evidence type="ECO:0000313" key="2">
    <source>
        <dbReference type="Proteomes" id="UP001632037"/>
    </source>
</evidence>
<organism evidence="1 2">
    <name type="scientific">Phytophthora oleae</name>
    <dbReference type="NCBI Taxonomy" id="2107226"/>
    <lineage>
        <taxon>Eukaryota</taxon>
        <taxon>Sar</taxon>
        <taxon>Stramenopiles</taxon>
        <taxon>Oomycota</taxon>
        <taxon>Peronosporomycetes</taxon>
        <taxon>Peronosporales</taxon>
        <taxon>Peronosporaceae</taxon>
        <taxon>Phytophthora</taxon>
    </lineage>
</organism>
<evidence type="ECO:0000313" key="1">
    <source>
        <dbReference type="EMBL" id="KAL3663625.1"/>
    </source>
</evidence>
<sequence length="88" mass="9620">MVRLSTQSFLHLTPELVDGDFDEPFYAKVARIDGDEVVFNSFKGGEGRVRREVAAEHTVAAGEVSKAGCISLLRCAVSVELDLHVHYG</sequence>
<proteinExistence type="predicted"/>